<evidence type="ECO:0000256" key="4">
    <source>
        <dbReference type="ARBA" id="ARBA00022692"/>
    </source>
</evidence>
<evidence type="ECO:0000256" key="7">
    <source>
        <dbReference type="SAM" id="MobiDB-lite"/>
    </source>
</evidence>
<feature type="transmembrane region" description="Helical" evidence="8">
    <location>
        <begin position="135"/>
        <end position="158"/>
    </location>
</feature>
<accession>A0A7X1I456</accession>
<dbReference type="Proteomes" id="UP000517694">
    <property type="component" value="Unassembled WGS sequence"/>
</dbReference>
<keyword evidence="3" id="KW-1003">Cell membrane</keyword>
<dbReference type="EMBL" id="JACMHY010000005">
    <property type="protein sequence ID" value="MBC2866188.1"/>
    <property type="molecule type" value="Genomic_DNA"/>
</dbReference>
<evidence type="ECO:0000256" key="3">
    <source>
        <dbReference type="ARBA" id="ARBA00022475"/>
    </source>
</evidence>
<protein>
    <submittedName>
        <fullName evidence="9">MATE family efflux transporter</fullName>
    </submittedName>
</protein>
<dbReference type="InterPro" id="IPR002528">
    <property type="entry name" value="MATE_fam"/>
</dbReference>
<dbReference type="PIRSF" id="PIRSF006603">
    <property type="entry name" value="DinF"/>
    <property type="match status" value="1"/>
</dbReference>
<evidence type="ECO:0000313" key="10">
    <source>
        <dbReference type="Proteomes" id="UP000517694"/>
    </source>
</evidence>
<keyword evidence="5 8" id="KW-1133">Transmembrane helix</keyword>
<dbReference type="InterPro" id="IPR048279">
    <property type="entry name" value="MdtK-like"/>
</dbReference>
<sequence length="469" mass="47893">MSDVPDLTRGPVLTQVVGIAAPLALANLLQQGYLLVDSAVVGRYVGVTGLAAMGAAQPLYTILTSLFTGVSNAFSVRLGHLAGAGRRDDPSALRALAVCTVAWAVVCAAAAVLVTAPLLALTGVTGEVAAQARTFLVTLCSGMVAVYALGAVCAVLTGRGDARRATALMIAASVLNAVFAGLFVGPCRLGIAGAALAVPAANALAAAAGLTRLVREQRRRPSGAPAVTAATVRAEVRRGLRIGAPMAVQYLLIGVGVLVLVWIITPFGDEALAALTVVSRLELLTSALFLNLSGALMVFTAQNTGAGQAARVRDGVRHGVWLGVALTALVSLLLLTARGPIAALFSSSAETRLITERYIIVTAPFFLCYTLTVVLHGWFNGIARTVVPLVCTVLSLGVVRLPLSYALGHAQGVDGVMWATVIGWAAGLAYTLLAAARHSGSPPGAGPDHHLDHDPEAGPMATSDSGGDR</sequence>
<reference evidence="9 10" key="1">
    <citation type="submission" date="2020-08" db="EMBL/GenBank/DDBJ databases">
        <title>Whole-Genome Sequence of French Clinical Streptomyces mexicanus Strain Q0842.</title>
        <authorList>
            <person name="Boxberger M."/>
            <person name="La Scola B."/>
        </authorList>
    </citation>
    <scope>NUCLEOTIDE SEQUENCE [LARGE SCALE GENOMIC DNA]</scope>
    <source>
        <strain evidence="9 10">Marseille-Q0842</strain>
    </source>
</reference>
<comment type="caution">
    <text evidence="9">The sequence shown here is derived from an EMBL/GenBank/DDBJ whole genome shotgun (WGS) entry which is preliminary data.</text>
</comment>
<keyword evidence="10" id="KW-1185">Reference proteome</keyword>
<evidence type="ECO:0000256" key="2">
    <source>
        <dbReference type="ARBA" id="ARBA00022448"/>
    </source>
</evidence>
<feature type="transmembrane region" description="Helical" evidence="8">
    <location>
        <begin position="12"/>
        <end position="30"/>
    </location>
</feature>
<evidence type="ECO:0000256" key="8">
    <source>
        <dbReference type="SAM" id="Phobius"/>
    </source>
</evidence>
<dbReference type="GO" id="GO:0005886">
    <property type="term" value="C:plasma membrane"/>
    <property type="evidence" value="ECO:0007669"/>
    <property type="project" value="UniProtKB-SubCell"/>
</dbReference>
<feature type="transmembrane region" description="Helical" evidence="8">
    <location>
        <begin position="386"/>
        <end position="403"/>
    </location>
</feature>
<keyword evidence="6 8" id="KW-0472">Membrane</keyword>
<name>A0A7X1I456_9ACTN</name>
<evidence type="ECO:0000256" key="5">
    <source>
        <dbReference type="ARBA" id="ARBA00022989"/>
    </source>
</evidence>
<feature type="transmembrane region" description="Helical" evidence="8">
    <location>
        <begin position="95"/>
        <end position="115"/>
    </location>
</feature>
<feature type="transmembrane region" description="Helical" evidence="8">
    <location>
        <begin position="358"/>
        <end position="379"/>
    </location>
</feature>
<dbReference type="GO" id="GO:0042910">
    <property type="term" value="F:xenobiotic transmembrane transporter activity"/>
    <property type="evidence" value="ECO:0007669"/>
    <property type="project" value="InterPro"/>
</dbReference>
<dbReference type="AlphaFoldDB" id="A0A7X1I456"/>
<feature type="transmembrane region" description="Helical" evidence="8">
    <location>
        <begin position="415"/>
        <end position="433"/>
    </location>
</feature>
<feature type="transmembrane region" description="Helical" evidence="8">
    <location>
        <begin position="190"/>
        <end position="210"/>
    </location>
</feature>
<feature type="transmembrane region" description="Helical" evidence="8">
    <location>
        <begin position="320"/>
        <end position="338"/>
    </location>
</feature>
<feature type="transmembrane region" description="Helical" evidence="8">
    <location>
        <begin position="271"/>
        <end position="299"/>
    </location>
</feature>
<dbReference type="NCBIfam" id="TIGR00797">
    <property type="entry name" value="matE"/>
    <property type="match status" value="1"/>
</dbReference>
<keyword evidence="2" id="KW-0813">Transport</keyword>
<feature type="transmembrane region" description="Helical" evidence="8">
    <location>
        <begin position="165"/>
        <end position="184"/>
    </location>
</feature>
<keyword evidence="4 8" id="KW-0812">Transmembrane</keyword>
<comment type="subcellular location">
    <subcellularLocation>
        <location evidence="1">Cell membrane</location>
        <topology evidence="1">Multi-pass membrane protein</topology>
    </subcellularLocation>
</comment>
<proteinExistence type="predicted"/>
<feature type="compositionally biased region" description="Basic and acidic residues" evidence="7">
    <location>
        <begin position="447"/>
        <end position="456"/>
    </location>
</feature>
<dbReference type="PANTHER" id="PTHR43549:SF2">
    <property type="entry name" value="MULTIDRUG RESISTANCE PROTEIN NORM-RELATED"/>
    <property type="match status" value="1"/>
</dbReference>
<evidence type="ECO:0000256" key="6">
    <source>
        <dbReference type="ARBA" id="ARBA00023136"/>
    </source>
</evidence>
<gene>
    <name evidence="9" type="ORF">H1R13_14685</name>
</gene>
<feature type="transmembrane region" description="Helical" evidence="8">
    <location>
        <begin position="50"/>
        <end position="74"/>
    </location>
</feature>
<feature type="region of interest" description="Disordered" evidence="7">
    <location>
        <begin position="441"/>
        <end position="469"/>
    </location>
</feature>
<evidence type="ECO:0000313" key="9">
    <source>
        <dbReference type="EMBL" id="MBC2866188.1"/>
    </source>
</evidence>
<evidence type="ECO:0000256" key="1">
    <source>
        <dbReference type="ARBA" id="ARBA00004651"/>
    </source>
</evidence>
<dbReference type="PANTHER" id="PTHR43549">
    <property type="entry name" value="MULTIDRUG RESISTANCE PROTEIN YPNP-RELATED"/>
    <property type="match status" value="1"/>
</dbReference>
<dbReference type="GO" id="GO:0015297">
    <property type="term" value="F:antiporter activity"/>
    <property type="evidence" value="ECO:0007669"/>
    <property type="project" value="InterPro"/>
</dbReference>
<dbReference type="Pfam" id="PF01554">
    <property type="entry name" value="MatE"/>
    <property type="match status" value="2"/>
</dbReference>
<dbReference type="InterPro" id="IPR052031">
    <property type="entry name" value="Membrane_Transporter-Flippase"/>
</dbReference>
<dbReference type="RefSeq" id="WP_185947423.1">
    <property type="nucleotide sequence ID" value="NZ_JACMHY010000005.1"/>
</dbReference>
<feature type="transmembrane region" description="Helical" evidence="8">
    <location>
        <begin position="247"/>
        <end position="265"/>
    </location>
</feature>
<organism evidence="9 10">
    <name type="scientific">Streptomyces mexicanus</name>
    <dbReference type="NCBI Taxonomy" id="178566"/>
    <lineage>
        <taxon>Bacteria</taxon>
        <taxon>Bacillati</taxon>
        <taxon>Actinomycetota</taxon>
        <taxon>Actinomycetes</taxon>
        <taxon>Kitasatosporales</taxon>
        <taxon>Streptomycetaceae</taxon>
        <taxon>Streptomyces</taxon>
    </lineage>
</organism>